<dbReference type="EMBL" id="AXZF01000044">
    <property type="protein sequence ID" value="ERT68836.1"/>
    <property type="molecule type" value="Genomic_DNA"/>
</dbReference>
<proteinExistence type="predicted"/>
<comment type="caution">
    <text evidence="1">The sequence shown here is derived from an EMBL/GenBank/DDBJ whole genome shotgun (WGS) entry which is preliminary data.</text>
</comment>
<dbReference type="Pfam" id="PF05258">
    <property type="entry name" value="DciA"/>
    <property type="match status" value="1"/>
</dbReference>
<dbReference type="PANTHER" id="PTHR36456">
    <property type="entry name" value="UPF0232 PROTEIN SCO3875"/>
    <property type="match status" value="1"/>
</dbReference>
<organism evidence="1 2">
    <name type="scientific">Cetobacterium somerae ATCC BAA-474</name>
    <dbReference type="NCBI Taxonomy" id="1319815"/>
    <lineage>
        <taxon>Bacteria</taxon>
        <taxon>Fusobacteriati</taxon>
        <taxon>Fusobacteriota</taxon>
        <taxon>Fusobacteriia</taxon>
        <taxon>Fusobacteriales</taxon>
        <taxon>Fusobacteriaceae</taxon>
        <taxon>Cetobacterium</taxon>
    </lineage>
</organism>
<dbReference type="AlphaFoldDB" id="U7VBG2"/>
<accession>U7VBG2</accession>
<keyword evidence="2" id="KW-1185">Reference proteome</keyword>
<evidence type="ECO:0000313" key="2">
    <source>
        <dbReference type="Proteomes" id="UP000017081"/>
    </source>
</evidence>
<dbReference type="PANTHER" id="PTHR36456:SF1">
    <property type="entry name" value="UPF0232 PROTEIN SCO3875"/>
    <property type="match status" value="1"/>
</dbReference>
<protein>
    <recommendedName>
        <fullName evidence="3">DUF721 domain-containing protein</fullName>
    </recommendedName>
</protein>
<dbReference type="RefSeq" id="WP_023050780.1">
    <property type="nucleotide sequence ID" value="NZ_CP173065.2"/>
</dbReference>
<evidence type="ECO:0008006" key="3">
    <source>
        <dbReference type="Google" id="ProtNLM"/>
    </source>
</evidence>
<name>U7VBG2_9FUSO</name>
<gene>
    <name evidence="1" type="ORF">HMPREF0202_01241</name>
</gene>
<dbReference type="HOGENOM" id="CLU_1313911_0_0_0"/>
<dbReference type="eggNOG" id="ENOG5033NBA">
    <property type="taxonomic scope" value="Bacteria"/>
</dbReference>
<reference evidence="1 2" key="1">
    <citation type="submission" date="2013-08" db="EMBL/GenBank/DDBJ databases">
        <authorList>
            <person name="Weinstock G."/>
            <person name="Sodergren E."/>
            <person name="Wylie T."/>
            <person name="Fulton L."/>
            <person name="Fulton R."/>
            <person name="Fronick C."/>
            <person name="O'Laughlin M."/>
            <person name="Godfrey J."/>
            <person name="Miner T."/>
            <person name="Herter B."/>
            <person name="Appelbaum E."/>
            <person name="Cordes M."/>
            <person name="Lek S."/>
            <person name="Wollam A."/>
            <person name="Pepin K.H."/>
            <person name="Palsikar V.B."/>
            <person name="Mitreva M."/>
            <person name="Wilson R.K."/>
        </authorList>
    </citation>
    <scope>NUCLEOTIDE SEQUENCE [LARGE SCALE GENOMIC DNA]</scope>
    <source>
        <strain evidence="1 2">ATCC BAA-474</strain>
    </source>
</reference>
<dbReference type="Proteomes" id="UP000017081">
    <property type="component" value="Unassembled WGS sequence"/>
</dbReference>
<sequence length="183" mass="21573">MDIMNVSEAVEEAIVKSRKLKEGIIRGHWRDIVGKFSKKSEPLWIKEGILYVLVEDSIYLHHMSMNKNKYLKKVQEILKKEYVKDIRFKVSKVQSCNYVEFMDEKISEEKKEHFISELKDLTLEEKIEVLKKRAKEREDALKLKGYKKCDICGMMFFGEGFVCKPCSLKNIADKILEDKDDNK</sequence>
<evidence type="ECO:0000313" key="1">
    <source>
        <dbReference type="EMBL" id="ERT68836.1"/>
    </source>
</evidence>
<dbReference type="STRING" id="1319815.HMPREF0202_01241"/>
<dbReference type="InterPro" id="IPR007922">
    <property type="entry name" value="DciA-like"/>
</dbReference>